<protein>
    <submittedName>
        <fullName evidence="1">Uncharacterized protein</fullName>
    </submittedName>
</protein>
<sequence>MPFISLAYSINFITFLQGEEAPGLMQRRVTARSIFRNLQSTFCYLIRARIRLYCRLW</sequence>
<keyword evidence="2" id="KW-1185">Reference proteome</keyword>
<gene>
    <name evidence="1" type="ordered locus">CKO_00861</name>
</gene>
<dbReference type="HOGENOM" id="CLU_2988316_0_0_6"/>
<organism evidence="1 2">
    <name type="scientific">Citrobacter koseri (strain ATCC BAA-895 / CDC 4225-83 / SGSC4696)</name>
    <dbReference type="NCBI Taxonomy" id="290338"/>
    <lineage>
        <taxon>Bacteria</taxon>
        <taxon>Pseudomonadati</taxon>
        <taxon>Pseudomonadota</taxon>
        <taxon>Gammaproteobacteria</taxon>
        <taxon>Enterobacterales</taxon>
        <taxon>Enterobacteriaceae</taxon>
        <taxon>Citrobacter</taxon>
    </lineage>
</organism>
<dbReference type="Proteomes" id="UP000008148">
    <property type="component" value="Chromosome"/>
</dbReference>
<evidence type="ECO:0000313" key="1">
    <source>
        <dbReference type="EMBL" id="ABV12011.1"/>
    </source>
</evidence>
<proteinExistence type="predicted"/>
<accession>A8AEU7</accession>
<name>A8AEU7_CITK8</name>
<dbReference type="KEGG" id="cko:CKO_00861"/>
<dbReference type="EMBL" id="CP000822">
    <property type="protein sequence ID" value="ABV12011.1"/>
    <property type="molecule type" value="Genomic_DNA"/>
</dbReference>
<reference evidence="1 2" key="1">
    <citation type="submission" date="2007-08" db="EMBL/GenBank/DDBJ databases">
        <authorList>
            <consortium name="The Citrobacter koseri Genome Sequencing Project"/>
            <person name="McClelland M."/>
            <person name="Sanderson E.K."/>
            <person name="Porwollik S."/>
            <person name="Spieth J."/>
            <person name="Clifton W.S."/>
            <person name="Latreille P."/>
            <person name="Courtney L."/>
            <person name="Wang C."/>
            <person name="Pepin K."/>
            <person name="Bhonagiri V."/>
            <person name="Nash W."/>
            <person name="Johnson M."/>
            <person name="Thiruvilangam P."/>
            <person name="Wilson R."/>
        </authorList>
    </citation>
    <scope>NUCLEOTIDE SEQUENCE [LARGE SCALE GENOMIC DNA]</scope>
    <source>
        <strain evidence="2">ATCC BAA-895 / CDC 4225-83 / SGSC4696</strain>
    </source>
</reference>
<evidence type="ECO:0000313" key="2">
    <source>
        <dbReference type="Proteomes" id="UP000008148"/>
    </source>
</evidence>
<dbReference type="AlphaFoldDB" id="A8AEU7"/>